<feature type="compositionally biased region" description="Basic and acidic residues" evidence="1">
    <location>
        <begin position="61"/>
        <end position="87"/>
    </location>
</feature>
<proteinExistence type="predicted"/>
<dbReference type="Proteomes" id="UP001515480">
    <property type="component" value="Unassembled WGS sequence"/>
</dbReference>
<gene>
    <name evidence="2" type="ORF">AB1Y20_001728</name>
</gene>
<dbReference type="AlphaFoldDB" id="A0AB34KC11"/>
<feature type="region of interest" description="Disordered" evidence="1">
    <location>
        <begin position="60"/>
        <end position="116"/>
    </location>
</feature>
<accession>A0AB34KC11</accession>
<reference evidence="2 3" key="1">
    <citation type="journal article" date="2024" name="Science">
        <title>Giant polyketide synthase enzymes in the biosynthesis of giant marine polyether toxins.</title>
        <authorList>
            <person name="Fallon T.R."/>
            <person name="Shende V.V."/>
            <person name="Wierzbicki I.H."/>
            <person name="Pendleton A.L."/>
            <person name="Watervoot N.F."/>
            <person name="Auber R.P."/>
            <person name="Gonzalez D.J."/>
            <person name="Wisecaver J.H."/>
            <person name="Moore B.S."/>
        </authorList>
    </citation>
    <scope>NUCLEOTIDE SEQUENCE [LARGE SCALE GENOMIC DNA]</scope>
    <source>
        <strain evidence="2 3">12B1</strain>
    </source>
</reference>
<keyword evidence="3" id="KW-1185">Reference proteome</keyword>
<evidence type="ECO:0000256" key="1">
    <source>
        <dbReference type="SAM" id="MobiDB-lite"/>
    </source>
</evidence>
<organism evidence="2 3">
    <name type="scientific">Prymnesium parvum</name>
    <name type="common">Toxic golden alga</name>
    <dbReference type="NCBI Taxonomy" id="97485"/>
    <lineage>
        <taxon>Eukaryota</taxon>
        <taxon>Haptista</taxon>
        <taxon>Haptophyta</taxon>
        <taxon>Prymnesiophyceae</taxon>
        <taxon>Prymnesiales</taxon>
        <taxon>Prymnesiaceae</taxon>
        <taxon>Prymnesium</taxon>
    </lineage>
</organism>
<dbReference type="EMBL" id="JBGBPQ010000001">
    <property type="protein sequence ID" value="KAL1530832.1"/>
    <property type="molecule type" value="Genomic_DNA"/>
</dbReference>
<protein>
    <recommendedName>
        <fullName evidence="4">RNHCP domain-containing protein</fullName>
    </recommendedName>
</protein>
<comment type="caution">
    <text evidence="2">The sequence shown here is derived from an EMBL/GenBank/DDBJ whole genome shotgun (WGS) entry which is preliminary data.</text>
</comment>
<evidence type="ECO:0000313" key="2">
    <source>
        <dbReference type="EMBL" id="KAL1530832.1"/>
    </source>
</evidence>
<evidence type="ECO:0000313" key="3">
    <source>
        <dbReference type="Proteomes" id="UP001515480"/>
    </source>
</evidence>
<evidence type="ECO:0008006" key="4">
    <source>
        <dbReference type="Google" id="ProtNLM"/>
    </source>
</evidence>
<sequence length="116" mass="12044">MGASAANAITSSMVRTTECAGCVRLISGGEPRLAPCGGVDGVPLVLPGRTRLANHLSCTRCGDRERSRPGDRDGDLASLADGERERNAGMSAGGRGGERWERLASAGFGDFPRDGR</sequence>
<name>A0AB34KC11_PRYPA</name>